<dbReference type="EMBL" id="JAROCY010000004">
    <property type="protein sequence ID" value="MDF8332550.1"/>
    <property type="molecule type" value="Genomic_DNA"/>
</dbReference>
<gene>
    <name evidence="2" type="ORF">POM99_04990</name>
</gene>
<name>A0ABT6CHL4_9SPHN</name>
<reference evidence="2 3" key="1">
    <citation type="submission" date="2023-03" db="EMBL/GenBank/DDBJ databases">
        <title>Novosphingobium cyanobacteriorum sp. nov., isolated from a eutrophic reservoir during the Microcystis bloom period.</title>
        <authorList>
            <person name="Kang M."/>
            <person name="Le V."/>
            <person name="Ko S.-R."/>
            <person name="Lee S.-A."/>
            <person name="Ahn C.-Y."/>
        </authorList>
    </citation>
    <scope>NUCLEOTIDE SEQUENCE [LARGE SCALE GENOMIC DNA]</scope>
    <source>
        <strain evidence="2 3">HBC54</strain>
    </source>
</reference>
<feature type="chain" id="PRO_5047137822" description="Argininosuccinate lyase" evidence="1">
    <location>
        <begin position="26"/>
        <end position="77"/>
    </location>
</feature>
<evidence type="ECO:0000313" key="3">
    <source>
        <dbReference type="Proteomes" id="UP001222770"/>
    </source>
</evidence>
<evidence type="ECO:0000313" key="2">
    <source>
        <dbReference type="EMBL" id="MDF8332550.1"/>
    </source>
</evidence>
<evidence type="ECO:0000256" key="1">
    <source>
        <dbReference type="SAM" id="SignalP"/>
    </source>
</evidence>
<proteinExistence type="predicted"/>
<keyword evidence="3" id="KW-1185">Reference proteome</keyword>
<comment type="caution">
    <text evidence="2">The sequence shown here is derived from an EMBL/GenBank/DDBJ whole genome shotgun (WGS) entry which is preliminary data.</text>
</comment>
<organism evidence="2 3">
    <name type="scientific">Novosphingobium cyanobacteriorum</name>
    <dbReference type="NCBI Taxonomy" id="3024215"/>
    <lineage>
        <taxon>Bacteria</taxon>
        <taxon>Pseudomonadati</taxon>
        <taxon>Pseudomonadota</taxon>
        <taxon>Alphaproteobacteria</taxon>
        <taxon>Sphingomonadales</taxon>
        <taxon>Sphingomonadaceae</taxon>
        <taxon>Novosphingobium</taxon>
    </lineage>
</organism>
<accession>A0ABT6CHL4</accession>
<feature type="signal peptide" evidence="1">
    <location>
        <begin position="1"/>
        <end position="25"/>
    </location>
</feature>
<dbReference type="Proteomes" id="UP001222770">
    <property type="component" value="Unassembled WGS sequence"/>
</dbReference>
<sequence>MSRARHLALLLVLPLCACGSETQRAVVTNDDPVMAEALEGQLMVDPDLSQQNMRNYAVVPSGPADHALPVPDSVPGK</sequence>
<evidence type="ECO:0008006" key="4">
    <source>
        <dbReference type="Google" id="ProtNLM"/>
    </source>
</evidence>
<protein>
    <recommendedName>
        <fullName evidence="4">Argininosuccinate lyase</fullName>
    </recommendedName>
</protein>
<dbReference type="RefSeq" id="WP_277275760.1">
    <property type="nucleotide sequence ID" value="NZ_JAROCY010000004.1"/>
</dbReference>
<keyword evidence="1" id="KW-0732">Signal</keyword>